<evidence type="ECO:0000256" key="2">
    <source>
        <dbReference type="SAM" id="MobiDB-lite"/>
    </source>
</evidence>
<dbReference type="OrthoDB" id="10066957at2759"/>
<evidence type="ECO:0000313" key="3">
    <source>
        <dbReference type="EMBL" id="CAC5416346.1"/>
    </source>
</evidence>
<dbReference type="EMBL" id="CACVKT020008628">
    <property type="protein sequence ID" value="CAC5416346.1"/>
    <property type="molecule type" value="Genomic_DNA"/>
</dbReference>
<gene>
    <name evidence="3" type="ORF">MCOR_48981</name>
</gene>
<dbReference type="Proteomes" id="UP000507470">
    <property type="component" value="Unassembled WGS sequence"/>
</dbReference>
<evidence type="ECO:0000313" key="4">
    <source>
        <dbReference type="Proteomes" id="UP000507470"/>
    </source>
</evidence>
<feature type="region of interest" description="Disordered" evidence="2">
    <location>
        <begin position="120"/>
        <end position="146"/>
    </location>
</feature>
<keyword evidence="4" id="KW-1185">Reference proteome</keyword>
<sequence>MDLCYKTGHAETSKQHVSAQLSLSYSDIDTIAESVESKLVSKFNHMLQKIVDFEIKPLKSKVEQLEIDINRLMEKVDNLEQYGSHSLLRVSGIPESAGENTDIIVRSIFKEIDPDFNDLDIERTHRNGPLSPPNSNTPTDDAADCSETSAEFITSDTEQTYYNNKTRSKKQPRQNMVRVINPNTKIRILR</sequence>
<proteinExistence type="predicted"/>
<protein>
    <submittedName>
        <fullName evidence="3">Uncharacterized protein</fullName>
    </submittedName>
</protein>
<feature type="coiled-coil region" evidence="1">
    <location>
        <begin position="55"/>
        <end position="82"/>
    </location>
</feature>
<evidence type="ECO:0000256" key="1">
    <source>
        <dbReference type="SAM" id="Coils"/>
    </source>
</evidence>
<accession>A0A6J8E8C8</accession>
<organism evidence="3 4">
    <name type="scientific">Mytilus coruscus</name>
    <name type="common">Sea mussel</name>
    <dbReference type="NCBI Taxonomy" id="42192"/>
    <lineage>
        <taxon>Eukaryota</taxon>
        <taxon>Metazoa</taxon>
        <taxon>Spiralia</taxon>
        <taxon>Lophotrochozoa</taxon>
        <taxon>Mollusca</taxon>
        <taxon>Bivalvia</taxon>
        <taxon>Autobranchia</taxon>
        <taxon>Pteriomorphia</taxon>
        <taxon>Mytilida</taxon>
        <taxon>Mytiloidea</taxon>
        <taxon>Mytilidae</taxon>
        <taxon>Mytilinae</taxon>
        <taxon>Mytilus</taxon>
    </lineage>
</organism>
<reference evidence="3 4" key="1">
    <citation type="submission" date="2020-06" db="EMBL/GenBank/DDBJ databases">
        <authorList>
            <person name="Li R."/>
            <person name="Bekaert M."/>
        </authorList>
    </citation>
    <scope>NUCLEOTIDE SEQUENCE [LARGE SCALE GENOMIC DNA]</scope>
    <source>
        <strain evidence="4">wild</strain>
    </source>
</reference>
<keyword evidence="1" id="KW-0175">Coiled coil</keyword>
<name>A0A6J8E8C8_MYTCO</name>
<dbReference type="AlphaFoldDB" id="A0A6J8E8C8"/>